<accession>A0A0K0G5D6</accession>
<evidence type="ECO:0000313" key="1">
    <source>
        <dbReference type="Proteomes" id="UP000035680"/>
    </source>
</evidence>
<name>A0A0K0G5D6_STRVS</name>
<evidence type="ECO:0000313" key="2">
    <source>
        <dbReference type="WBParaSite" id="SVE_1995300.1"/>
    </source>
</evidence>
<dbReference type="WBParaSite" id="SVE_1995300.1">
    <property type="protein sequence ID" value="SVE_1995300.1"/>
    <property type="gene ID" value="SVE_1995300"/>
</dbReference>
<reference evidence="1" key="1">
    <citation type="submission" date="2014-07" db="EMBL/GenBank/DDBJ databases">
        <authorList>
            <person name="Martin A.A"/>
            <person name="De Silva N."/>
        </authorList>
    </citation>
    <scope>NUCLEOTIDE SEQUENCE</scope>
</reference>
<dbReference type="Proteomes" id="UP000035680">
    <property type="component" value="Unassembled WGS sequence"/>
</dbReference>
<sequence>MGWAPKINVLKKIRQGLSSQLHILFYRRPFASCSNSSEYTIKVAPKTLLSGGSRRPSVLPLFVADPILTVS</sequence>
<keyword evidence="1" id="KW-1185">Reference proteome</keyword>
<dbReference type="AlphaFoldDB" id="A0A0K0G5D6"/>
<reference evidence="2" key="2">
    <citation type="submission" date="2015-08" db="UniProtKB">
        <authorList>
            <consortium name="WormBaseParasite"/>
        </authorList>
    </citation>
    <scope>IDENTIFICATION</scope>
</reference>
<protein>
    <submittedName>
        <fullName evidence="2">Uncharacterized protein</fullName>
    </submittedName>
</protein>
<proteinExistence type="predicted"/>
<organism evidence="1 2">
    <name type="scientific">Strongyloides venezuelensis</name>
    <name type="common">Threadworm</name>
    <dbReference type="NCBI Taxonomy" id="75913"/>
    <lineage>
        <taxon>Eukaryota</taxon>
        <taxon>Metazoa</taxon>
        <taxon>Ecdysozoa</taxon>
        <taxon>Nematoda</taxon>
        <taxon>Chromadorea</taxon>
        <taxon>Rhabditida</taxon>
        <taxon>Tylenchina</taxon>
        <taxon>Panagrolaimomorpha</taxon>
        <taxon>Strongyloidoidea</taxon>
        <taxon>Strongyloididae</taxon>
        <taxon>Strongyloides</taxon>
    </lineage>
</organism>